<evidence type="ECO:0000313" key="2">
    <source>
        <dbReference type="Proteomes" id="UP001291309"/>
    </source>
</evidence>
<keyword evidence="2" id="KW-1185">Reference proteome</keyword>
<proteinExistence type="predicted"/>
<gene>
    <name evidence="1" type="ORF">SYV04_11315</name>
</gene>
<dbReference type="RefSeq" id="WP_321545705.1">
    <property type="nucleotide sequence ID" value="NZ_JAXIVS010000003.1"/>
</dbReference>
<protein>
    <submittedName>
        <fullName evidence="1">Uncharacterized protein</fullName>
    </submittedName>
</protein>
<accession>A0ABU5H0K6</accession>
<organism evidence="1 2">
    <name type="scientific">Hyalangium rubrum</name>
    <dbReference type="NCBI Taxonomy" id="3103134"/>
    <lineage>
        <taxon>Bacteria</taxon>
        <taxon>Pseudomonadati</taxon>
        <taxon>Myxococcota</taxon>
        <taxon>Myxococcia</taxon>
        <taxon>Myxococcales</taxon>
        <taxon>Cystobacterineae</taxon>
        <taxon>Archangiaceae</taxon>
        <taxon>Hyalangium</taxon>
    </lineage>
</organism>
<name>A0ABU5H0K6_9BACT</name>
<reference evidence="1 2" key="1">
    <citation type="submission" date="2023-12" db="EMBL/GenBank/DDBJ databases">
        <title>the genome sequence of Hyalangium sp. s54d21.</title>
        <authorList>
            <person name="Zhang X."/>
        </authorList>
    </citation>
    <scope>NUCLEOTIDE SEQUENCE [LARGE SCALE GENOMIC DNA]</scope>
    <source>
        <strain evidence="2">s54d21</strain>
    </source>
</reference>
<evidence type="ECO:0000313" key="1">
    <source>
        <dbReference type="EMBL" id="MDY7226985.1"/>
    </source>
</evidence>
<sequence length="230" mass="26756">MATVRITVEFAAGVETHLADLEVTAPAWKYVQRHKRKLKVFGTEHFGFDKRIDDMTVGRFCSGKLELDELSHQPPHSVDTVVVVLESPHKNEYALRQPLVRSRDRLMRNVTLLCGFYLPQKQADVIVCNPIQWQASLAEYYKFIQGEEPRDLLKSVRKDVWEHLWNHHEDDRYPAREGFMTRVRNYRPLLVINACTAELHHHVQDELAQLPGVPVVDALHPSCWRMLKES</sequence>
<comment type="caution">
    <text evidence="1">The sequence shown here is derived from an EMBL/GenBank/DDBJ whole genome shotgun (WGS) entry which is preliminary data.</text>
</comment>
<dbReference type="EMBL" id="JAXIVS010000003">
    <property type="protein sequence ID" value="MDY7226985.1"/>
    <property type="molecule type" value="Genomic_DNA"/>
</dbReference>
<dbReference type="Proteomes" id="UP001291309">
    <property type="component" value="Unassembled WGS sequence"/>
</dbReference>